<keyword evidence="3" id="KW-0408">Iron</keyword>
<dbReference type="PATRIC" id="fig|301375.6.peg.565"/>
<dbReference type="GO" id="GO:0046872">
    <property type="term" value="F:metal ion binding"/>
    <property type="evidence" value="ECO:0007669"/>
    <property type="project" value="UniProtKB-KW"/>
</dbReference>
<dbReference type="Pfam" id="PF04060">
    <property type="entry name" value="FeS"/>
    <property type="match status" value="1"/>
</dbReference>
<dbReference type="Proteomes" id="UP000053961">
    <property type="component" value="Unassembled WGS sequence"/>
</dbReference>
<dbReference type="AlphaFoldDB" id="A0A101IJG9"/>
<dbReference type="GO" id="GO:0016491">
    <property type="term" value="F:oxidoreductase activity"/>
    <property type="evidence" value="ECO:0007669"/>
    <property type="project" value="UniProtKB-ARBA"/>
</dbReference>
<dbReference type="GO" id="GO:0051539">
    <property type="term" value="F:4 iron, 4 sulfur cluster binding"/>
    <property type="evidence" value="ECO:0007669"/>
    <property type="project" value="UniProtKB-KW"/>
</dbReference>
<dbReference type="Gene3D" id="3.30.70.20">
    <property type="match status" value="1"/>
</dbReference>
<keyword evidence="1" id="KW-0004">4Fe-4S</keyword>
<proteinExistence type="predicted"/>
<organism evidence="8 9">
    <name type="scientific">Methanothrix harundinacea</name>
    <dbReference type="NCBI Taxonomy" id="301375"/>
    <lineage>
        <taxon>Archaea</taxon>
        <taxon>Methanobacteriati</taxon>
        <taxon>Methanobacteriota</taxon>
        <taxon>Stenosarchaea group</taxon>
        <taxon>Methanomicrobia</taxon>
        <taxon>Methanotrichales</taxon>
        <taxon>Methanotrichaceae</taxon>
        <taxon>Methanothrix</taxon>
    </lineage>
</organism>
<dbReference type="InterPro" id="IPR051069">
    <property type="entry name" value="ACDS_complex_subunit"/>
</dbReference>
<dbReference type="InterPro" id="IPR007202">
    <property type="entry name" value="4Fe-4S_dom"/>
</dbReference>
<reference evidence="9 10" key="2">
    <citation type="journal article" date="2015" name="MBio">
        <title>Genome-Resolved Metagenomic Analysis Reveals Roles for Candidate Phyla and Other Microbial Community Members in Biogeochemical Transformations in Oil Reservoirs.</title>
        <authorList>
            <person name="Hu P."/>
            <person name="Tom L."/>
            <person name="Singh A."/>
            <person name="Thomas B.C."/>
            <person name="Baker B.J."/>
            <person name="Piceno Y.M."/>
            <person name="Andersen G.L."/>
            <person name="Banfield J.F."/>
        </authorList>
    </citation>
    <scope>NUCLEOTIDE SEQUENCE [LARGE SCALE GENOMIC DNA]</scope>
    <source>
        <strain evidence="7">57_489</strain>
    </source>
</reference>
<evidence type="ECO:0000259" key="6">
    <source>
        <dbReference type="PROSITE" id="PS51656"/>
    </source>
</evidence>
<sequence>MVSVMEVYQLLPKTNCKKCGLPTCMAFAVELLGKRKAIEDCTPLVEEPKYETKLAGLRELMAPILSADSTETGMVIHTEKCYGCGNCVVACPVNVANDPKGTAIGRGPVSGKAILMVEDGVVKCVNVDQCRRFGDEKVLCNACIVTCPSKAIEFI</sequence>
<keyword evidence="2" id="KW-0479">Metal-binding</keyword>
<reference evidence="8" key="1">
    <citation type="journal article" date="2015" name="MBio">
        <title>Genome-resolved metagenomic analysis reveals roles for candidate phyla and other microbial community members in biogeochemical transformations in oil reservoirs.</title>
        <authorList>
            <person name="Hu P."/>
            <person name="Tom L."/>
            <person name="Singh A."/>
            <person name="Thomas B.C."/>
            <person name="Baker B.J."/>
            <person name="Piceno Y.M."/>
            <person name="Andersen G.L."/>
            <person name="Banfield J.F."/>
        </authorList>
    </citation>
    <scope>NUCLEOTIDE SEQUENCE [LARGE SCALE GENOMIC DNA]</scope>
    <source>
        <strain evidence="8">56_747</strain>
    </source>
</reference>
<evidence type="ECO:0000256" key="1">
    <source>
        <dbReference type="ARBA" id="ARBA00022485"/>
    </source>
</evidence>
<dbReference type="Pfam" id="PF00037">
    <property type="entry name" value="Fer4"/>
    <property type="match status" value="1"/>
</dbReference>
<comment type="caution">
    <text evidence="8">The sequence shown here is derived from an EMBL/GenBank/DDBJ whole genome shotgun (WGS) entry which is preliminary data.</text>
</comment>
<dbReference type="PROSITE" id="PS00198">
    <property type="entry name" value="4FE4S_FER_1"/>
    <property type="match status" value="1"/>
</dbReference>
<evidence type="ECO:0000313" key="10">
    <source>
        <dbReference type="Proteomes" id="UP000057043"/>
    </source>
</evidence>
<dbReference type="InterPro" id="IPR017896">
    <property type="entry name" value="4Fe4S_Fe-S-bd"/>
</dbReference>
<dbReference type="EMBL" id="LGHB01000022">
    <property type="protein sequence ID" value="KUK96000.1"/>
    <property type="molecule type" value="Genomic_DNA"/>
</dbReference>
<name>A0A101IJG9_9EURY</name>
<dbReference type="InterPro" id="IPR017900">
    <property type="entry name" value="4Fe4S_Fe_S_CS"/>
</dbReference>
<dbReference type="PANTHER" id="PTHR36214:SF3">
    <property type="entry name" value="ACETYL-COA DECARBONYLASE_SYNTHASE COMPLEX SUBUNIT GAMMA"/>
    <property type="match status" value="1"/>
</dbReference>
<dbReference type="Proteomes" id="UP000057043">
    <property type="component" value="Unassembled WGS sequence"/>
</dbReference>
<keyword evidence="4" id="KW-0411">Iron-sulfur</keyword>
<dbReference type="PROSITE" id="PS51656">
    <property type="entry name" value="4FE4S"/>
    <property type="match status" value="1"/>
</dbReference>
<gene>
    <name evidence="7" type="ORF">XD72_1773</name>
    <name evidence="8" type="ORF">XE07_1436</name>
</gene>
<evidence type="ECO:0000313" key="9">
    <source>
        <dbReference type="Proteomes" id="UP000053961"/>
    </source>
</evidence>
<feature type="domain" description="4Fe-4S" evidence="6">
    <location>
        <begin position="1"/>
        <end position="59"/>
    </location>
</feature>
<dbReference type="PROSITE" id="PS51379">
    <property type="entry name" value="4FE4S_FER_2"/>
    <property type="match status" value="1"/>
</dbReference>
<feature type="domain" description="4Fe-4S ferredoxin-type" evidence="5">
    <location>
        <begin position="72"/>
        <end position="101"/>
    </location>
</feature>
<evidence type="ECO:0000313" key="7">
    <source>
        <dbReference type="EMBL" id="KUK43873.1"/>
    </source>
</evidence>
<evidence type="ECO:0000256" key="2">
    <source>
        <dbReference type="ARBA" id="ARBA00022723"/>
    </source>
</evidence>
<dbReference type="PANTHER" id="PTHR36214">
    <property type="match status" value="1"/>
</dbReference>
<accession>A0A101IJG9</accession>
<evidence type="ECO:0000313" key="8">
    <source>
        <dbReference type="EMBL" id="KUK96000.1"/>
    </source>
</evidence>
<dbReference type="Gene3D" id="1.10.15.40">
    <property type="entry name" value="Electron transport complex subunit B, putative Fe-S cluster"/>
    <property type="match status" value="1"/>
</dbReference>
<dbReference type="EMBL" id="LGFT01000044">
    <property type="protein sequence ID" value="KUK43873.1"/>
    <property type="molecule type" value="Genomic_DNA"/>
</dbReference>
<evidence type="ECO:0000256" key="4">
    <source>
        <dbReference type="ARBA" id="ARBA00023014"/>
    </source>
</evidence>
<dbReference type="SUPFAM" id="SSF54862">
    <property type="entry name" value="4Fe-4S ferredoxins"/>
    <property type="match status" value="1"/>
</dbReference>
<evidence type="ECO:0000256" key="3">
    <source>
        <dbReference type="ARBA" id="ARBA00023004"/>
    </source>
</evidence>
<protein>
    <submittedName>
        <fullName evidence="8">Tungsten formylmethanofuran dehydrogenase, subunit G</fullName>
    </submittedName>
</protein>
<evidence type="ECO:0000259" key="5">
    <source>
        <dbReference type="PROSITE" id="PS51379"/>
    </source>
</evidence>